<name>A0A6A6BDG9_9PEZI</name>
<protein>
    <submittedName>
        <fullName evidence="1">Uncharacterized protein</fullName>
    </submittedName>
</protein>
<dbReference type="RefSeq" id="XP_033397808.1">
    <property type="nucleotide sequence ID" value="XM_033540449.1"/>
</dbReference>
<reference evidence="1" key="1">
    <citation type="journal article" date="2020" name="Stud. Mycol.">
        <title>101 Dothideomycetes genomes: a test case for predicting lifestyles and emergence of pathogens.</title>
        <authorList>
            <person name="Haridas S."/>
            <person name="Albert R."/>
            <person name="Binder M."/>
            <person name="Bloem J."/>
            <person name="Labutti K."/>
            <person name="Salamov A."/>
            <person name="Andreopoulos B."/>
            <person name="Baker S."/>
            <person name="Barry K."/>
            <person name="Bills G."/>
            <person name="Bluhm B."/>
            <person name="Cannon C."/>
            <person name="Castanera R."/>
            <person name="Culley D."/>
            <person name="Daum C."/>
            <person name="Ezra D."/>
            <person name="Gonzalez J."/>
            <person name="Henrissat B."/>
            <person name="Kuo A."/>
            <person name="Liang C."/>
            <person name="Lipzen A."/>
            <person name="Lutzoni F."/>
            <person name="Magnuson J."/>
            <person name="Mondo S."/>
            <person name="Nolan M."/>
            <person name="Ohm R."/>
            <person name="Pangilinan J."/>
            <person name="Park H.-J."/>
            <person name="Ramirez L."/>
            <person name="Alfaro M."/>
            <person name="Sun H."/>
            <person name="Tritt A."/>
            <person name="Yoshinaga Y."/>
            <person name="Zwiers L.-H."/>
            <person name="Turgeon B."/>
            <person name="Goodwin S."/>
            <person name="Spatafora J."/>
            <person name="Crous P."/>
            <person name="Grigoriev I."/>
        </authorList>
    </citation>
    <scope>NUCLEOTIDE SEQUENCE</scope>
    <source>
        <strain evidence="1">CBS 121167</strain>
    </source>
</reference>
<dbReference type="Proteomes" id="UP000799438">
    <property type="component" value="Unassembled WGS sequence"/>
</dbReference>
<evidence type="ECO:0000313" key="1">
    <source>
        <dbReference type="EMBL" id="KAF2142096.1"/>
    </source>
</evidence>
<gene>
    <name evidence="1" type="ORF">K452DRAFT_287299</name>
</gene>
<dbReference type="AlphaFoldDB" id="A0A6A6BDG9"/>
<accession>A0A6A6BDG9</accession>
<proteinExistence type="predicted"/>
<dbReference type="EMBL" id="ML995485">
    <property type="protein sequence ID" value="KAF2142096.1"/>
    <property type="molecule type" value="Genomic_DNA"/>
</dbReference>
<evidence type="ECO:0000313" key="2">
    <source>
        <dbReference type="Proteomes" id="UP000799438"/>
    </source>
</evidence>
<keyword evidence="2" id="KW-1185">Reference proteome</keyword>
<organism evidence="1 2">
    <name type="scientific">Aplosporella prunicola CBS 121167</name>
    <dbReference type="NCBI Taxonomy" id="1176127"/>
    <lineage>
        <taxon>Eukaryota</taxon>
        <taxon>Fungi</taxon>
        <taxon>Dikarya</taxon>
        <taxon>Ascomycota</taxon>
        <taxon>Pezizomycotina</taxon>
        <taxon>Dothideomycetes</taxon>
        <taxon>Dothideomycetes incertae sedis</taxon>
        <taxon>Botryosphaeriales</taxon>
        <taxon>Aplosporellaceae</taxon>
        <taxon>Aplosporella</taxon>
    </lineage>
</organism>
<sequence length="98" mass="11066">MSAAPSLYVQTCCAGLACWGGVQKAYRQGKRETRHTATSHWWVARELGEREVHDTLLALRGWCACLVSAYAARYPTSTAGCFRSHDECGSWLEWKKRK</sequence>
<dbReference type="GeneID" id="54297945"/>